<keyword evidence="3" id="KW-1185">Reference proteome</keyword>
<dbReference type="AlphaFoldDB" id="A0A9W9BXK7"/>
<gene>
    <name evidence="2" type="ORF">N0V87_007904</name>
</gene>
<organism evidence="2 3">
    <name type="scientific">Didymella glomerata</name>
    <dbReference type="NCBI Taxonomy" id="749621"/>
    <lineage>
        <taxon>Eukaryota</taxon>
        <taxon>Fungi</taxon>
        <taxon>Dikarya</taxon>
        <taxon>Ascomycota</taxon>
        <taxon>Pezizomycotina</taxon>
        <taxon>Dothideomycetes</taxon>
        <taxon>Pleosporomycetidae</taxon>
        <taxon>Pleosporales</taxon>
        <taxon>Pleosporineae</taxon>
        <taxon>Didymellaceae</taxon>
        <taxon>Didymella</taxon>
    </lineage>
</organism>
<evidence type="ECO:0000313" key="3">
    <source>
        <dbReference type="Proteomes" id="UP001140562"/>
    </source>
</evidence>
<proteinExistence type="predicted"/>
<name>A0A9W9BXK7_9PLEO</name>
<reference evidence="2" key="1">
    <citation type="submission" date="2022-10" db="EMBL/GenBank/DDBJ databases">
        <title>Tapping the CABI collections for fungal endophytes: first genome assemblies for Collariella, Neodidymelliopsis, Ascochyta clinopodiicola, Didymella pomorum, Didymosphaeria variabile, Neocosmospora piperis and Neocucurbitaria cava.</title>
        <authorList>
            <person name="Hill R."/>
        </authorList>
    </citation>
    <scope>NUCLEOTIDE SEQUENCE</scope>
    <source>
        <strain evidence="2">IMI 360193</strain>
    </source>
</reference>
<evidence type="ECO:0000313" key="2">
    <source>
        <dbReference type="EMBL" id="KAJ4333085.1"/>
    </source>
</evidence>
<comment type="caution">
    <text evidence="2">The sequence shown here is derived from an EMBL/GenBank/DDBJ whole genome shotgun (WGS) entry which is preliminary data.</text>
</comment>
<dbReference type="OrthoDB" id="3777651at2759"/>
<accession>A0A9W9BXK7</accession>
<dbReference type="Proteomes" id="UP001140562">
    <property type="component" value="Unassembled WGS sequence"/>
</dbReference>
<sequence length="334" mass="37255">MDGKHAISAQARKRDASKTPLTKPPAKAVTISAAAVFKKQKPNTPQLRSSSRTPLRSTVKRTTRKTAVEEVHPLALAFKESSEDYRRHLYSNAVTNINKHLDTFLGKLYESNLQVASSDPANNDSQASPLKFTVPAKYQRYVEKLCNPLSGHRYSLQRTTSSGEVERMQMTVHDRLRSFENTISAETEEIKNLQLQWEGVVADIFQLGMACLGEENIASLLSTAGPDGGEAESTLFVPEQSDSAHKAMGKRKRVSFAGPDMAKLFPGFLFQTPAHQRKPVPVSPQLPADEVQQLEQVIADLGKQHVAELQRLDTEHLAWWKKKQKQIQQAFAQD</sequence>
<protein>
    <submittedName>
        <fullName evidence="2">Uncharacterized protein</fullName>
    </submittedName>
</protein>
<feature type="region of interest" description="Disordered" evidence="1">
    <location>
        <begin position="1"/>
        <end position="26"/>
    </location>
</feature>
<dbReference type="EMBL" id="JAPEUV010000102">
    <property type="protein sequence ID" value="KAJ4333085.1"/>
    <property type="molecule type" value="Genomic_DNA"/>
</dbReference>
<evidence type="ECO:0000256" key="1">
    <source>
        <dbReference type="SAM" id="MobiDB-lite"/>
    </source>
</evidence>